<comment type="subunit">
    <text evidence="18">Homotetramer. Interacts with TPPP; the interaction is direct. Interacts (when S-nitrosylated) with SIAH1; leading to nuclear translocation. Interacts with RILPL1/GOSPEL, leading to prevent the interaction between GAPDH and SIAH1 and prevent nuclear translocation. Interacts with CHP1; the interaction increases the binding of CHP1 with microtubules. Associates with microtubules. Interacts with EIF1AD, USP25, PRKCI and WARS1. Interacts with phosphorylated RPL13A; inhibited by oxidatively-modified low-densitity lipoprotein (LDL(ox)). Component of the GAIT complex. Interacts with FKBP6; leading to inhibit GAPDH catalytic activity. Interacts with TRAF2, promoting TRAF2 ubiquitination. Interacts with TRAF3, promoting TRAF3 ubiquitination.</text>
</comment>
<protein>
    <recommendedName>
        <fullName evidence="6">glyceraldehyde-3-phosphate dehydrogenase (phosphorylating)</fullName>
        <ecNumber evidence="6">1.2.1.12</ecNumber>
    </recommendedName>
    <alternativeName>
        <fullName evidence="17">Peptidyl-cysteine S-nitrosylase GAPDH</fullName>
    </alternativeName>
</protein>
<dbReference type="GO" id="GO:0005634">
    <property type="term" value="C:nucleus"/>
    <property type="evidence" value="ECO:0007669"/>
    <property type="project" value="UniProtKB-SubCell"/>
</dbReference>
<evidence type="ECO:0000256" key="14">
    <source>
        <dbReference type="ARBA" id="ARBA00023152"/>
    </source>
</evidence>
<keyword evidence="10" id="KW-0702">S-nitrosylation</keyword>
<dbReference type="OrthoDB" id="9633017at2759"/>
<dbReference type="GO" id="GO:0006915">
    <property type="term" value="P:apoptotic process"/>
    <property type="evidence" value="ECO:0007669"/>
    <property type="project" value="UniProtKB-KW"/>
</dbReference>
<comment type="subcellular location">
    <subcellularLocation>
        <location evidence="2">Cytoplasm</location>
        <location evidence="2">Cytoskeleton</location>
    </subcellularLocation>
    <subcellularLocation>
        <location evidence="3">Cytoplasm</location>
        <location evidence="3">Cytosol</location>
    </subcellularLocation>
    <subcellularLocation>
        <location evidence="1">Nucleus</location>
    </subcellularLocation>
</comment>
<dbReference type="GO" id="GO:0006096">
    <property type="term" value="P:glycolytic process"/>
    <property type="evidence" value="ECO:0007669"/>
    <property type="project" value="UniProtKB-KW"/>
</dbReference>
<comment type="pathway">
    <text evidence="4">Carbohydrate degradation; glycolysis; pyruvate from D-glyceraldehyde 3-phosphate: step 1/5.</text>
</comment>
<evidence type="ECO:0000256" key="1">
    <source>
        <dbReference type="ARBA" id="ARBA00004123"/>
    </source>
</evidence>
<dbReference type="GO" id="GO:0005829">
    <property type="term" value="C:cytosol"/>
    <property type="evidence" value="ECO:0007669"/>
    <property type="project" value="UniProtKB-SubCell"/>
</dbReference>
<evidence type="ECO:0000256" key="5">
    <source>
        <dbReference type="ARBA" id="ARBA00007406"/>
    </source>
</evidence>
<accession>A0A1A6G001</accession>
<dbReference type="GO" id="GO:0006417">
    <property type="term" value="P:regulation of translation"/>
    <property type="evidence" value="ECO:0007669"/>
    <property type="project" value="UniProtKB-KW"/>
</dbReference>
<keyword evidence="12" id="KW-0560">Oxidoreductase</keyword>
<dbReference type="Pfam" id="PF02800">
    <property type="entry name" value="Gp_dh_C"/>
    <property type="match status" value="1"/>
</dbReference>
<dbReference type="Gene3D" id="3.30.360.10">
    <property type="entry name" value="Dihydrodipicolinate Reductase, domain 2"/>
    <property type="match status" value="2"/>
</dbReference>
<dbReference type="GO" id="GO:0004365">
    <property type="term" value="F:glyceraldehyde-3-phosphate dehydrogenase (NAD+) (phosphorylating) activity"/>
    <property type="evidence" value="ECO:0007669"/>
    <property type="project" value="UniProtKB-EC"/>
</dbReference>
<evidence type="ECO:0000256" key="18">
    <source>
        <dbReference type="ARBA" id="ARBA00046997"/>
    </source>
</evidence>
<evidence type="ECO:0000256" key="15">
    <source>
        <dbReference type="ARBA" id="ARBA00023212"/>
    </source>
</evidence>
<dbReference type="EMBL" id="LZPO01108051">
    <property type="protein sequence ID" value="OBS59513.1"/>
    <property type="molecule type" value="Genomic_DNA"/>
</dbReference>
<evidence type="ECO:0000256" key="7">
    <source>
        <dbReference type="ARBA" id="ARBA00022490"/>
    </source>
</evidence>
<dbReference type="Proteomes" id="UP000092124">
    <property type="component" value="Unassembled WGS sequence"/>
</dbReference>
<evidence type="ECO:0000256" key="17">
    <source>
        <dbReference type="ARBA" id="ARBA00031890"/>
    </source>
</evidence>
<keyword evidence="23" id="KW-1185">Reference proteome</keyword>
<dbReference type="PANTHER" id="PTHR10836:SF111">
    <property type="entry name" value="GLYCERALDEHYDE-3-PHOSPHATE DEHYDROGENASE"/>
    <property type="match status" value="1"/>
</dbReference>
<organism evidence="22 23">
    <name type="scientific">Neotoma lepida</name>
    <name type="common">Desert woodrat</name>
    <dbReference type="NCBI Taxonomy" id="56216"/>
    <lineage>
        <taxon>Eukaryota</taxon>
        <taxon>Metazoa</taxon>
        <taxon>Chordata</taxon>
        <taxon>Craniata</taxon>
        <taxon>Vertebrata</taxon>
        <taxon>Euteleostomi</taxon>
        <taxon>Mammalia</taxon>
        <taxon>Eutheria</taxon>
        <taxon>Euarchontoglires</taxon>
        <taxon>Glires</taxon>
        <taxon>Rodentia</taxon>
        <taxon>Myomorpha</taxon>
        <taxon>Muroidea</taxon>
        <taxon>Cricetidae</taxon>
        <taxon>Neotominae</taxon>
        <taxon>Neotoma</taxon>
    </lineage>
</organism>
<evidence type="ECO:0000256" key="4">
    <source>
        <dbReference type="ARBA" id="ARBA00004869"/>
    </source>
</evidence>
<proteinExistence type="inferred from homology"/>
<dbReference type="InterPro" id="IPR020831">
    <property type="entry name" value="GlycerAld/Erythrose_P_DH"/>
</dbReference>
<keyword evidence="11" id="KW-0810">Translation regulation</keyword>
<dbReference type="PANTHER" id="PTHR10836">
    <property type="entry name" value="GLYCERALDEHYDE 3-PHOSPHATE DEHYDROGENASE"/>
    <property type="match status" value="1"/>
</dbReference>
<evidence type="ECO:0000256" key="13">
    <source>
        <dbReference type="ARBA" id="ARBA00023027"/>
    </source>
</evidence>
<sequence length="115" mass="12932">MFVMIVNCEKCDSSLQIASNGSCTTNCFASLAKVIHDNFGTVERLMIIEDCETPLRSCDQVVSCNFRSNTHSSTFDVGADIVLNDNFVKLISWYGNEYDYSNREVDLIDHMASKK</sequence>
<dbReference type="STRING" id="56216.A0A1A6G001"/>
<keyword evidence="7" id="KW-0963">Cytoplasm</keyword>
<comment type="similarity">
    <text evidence="5">Belongs to the glyceraldehyde-3-phosphate dehydrogenase family.</text>
</comment>
<evidence type="ECO:0000256" key="2">
    <source>
        <dbReference type="ARBA" id="ARBA00004245"/>
    </source>
</evidence>
<keyword evidence="9" id="KW-0053">Apoptosis</keyword>
<keyword evidence="15" id="KW-0206">Cytoskeleton</keyword>
<dbReference type="AlphaFoldDB" id="A0A1A6G001"/>
<evidence type="ECO:0000256" key="20">
    <source>
        <dbReference type="ARBA" id="ARBA00048005"/>
    </source>
</evidence>
<comment type="catalytic activity">
    <reaction evidence="19">
        <text>D-glyceraldehyde 3-phosphate + phosphate + NAD(+) = (2R)-3-phospho-glyceroyl phosphate + NADH + H(+)</text>
        <dbReference type="Rhea" id="RHEA:10300"/>
        <dbReference type="ChEBI" id="CHEBI:15378"/>
        <dbReference type="ChEBI" id="CHEBI:43474"/>
        <dbReference type="ChEBI" id="CHEBI:57540"/>
        <dbReference type="ChEBI" id="CHEBI:57604"/>
        <dbReference type="ChEBI" id="CHEBI:57945"/>
        <dbReference type="ChEBI" id="CHEBI:59776"/>
        <dbReference type="EC" id="1.2.1.12"/>
    </reaction>
</comment>
<name>A0A1A6G001_NEOLE</name>
<keyword evidence="14" id="KW-0324">Glycolysis</keyword>
<evidence type="ECO:0000313" key="22">
    <source>
        <dbReference type="EMBL" id="OBS59513.1"/>
    </source>
</evidence>
<keyword evidence="13" id="KW-0520">NAD</keyword>
<dbReference type="EC" id="1.2.1.12" evidence="6"/>
<keyword evidence="16" id="KW-0539">Nucleus</keyword>
<dbReference type="GO" id="GO:0016740">
    <property type="term" value="F:transferase activity"/>
    <property type="evidence" value="ECO:0007669"/>
    <property type="project" value="UniProtKB-KW"/>
</dbReference>
<evidence type="ECO:0000259" key="21">
    <source>
        <dbReference type="Pfam" id="PF02800"/>
    </source>
</evidence>
<evidence type="ECO:0000256" key="9">
    <source>
        <dbReference type="ARBA" id="ARBA00022703"/>
    </source>
</evidence>
<evidence type="ECO:0000256" key="3">
    <source>
        <dbReference type="ARBA" id="ARBA00004514"/>
    </source>
</evidence>
<evidence type="ECO:0000256" key="12">
    <source>
        <dbReference type="ARBA" id="ARBA00023002"/>
    </source>
</evidence>
<reference evidence="22 23" key="1">
    <citation type="submission" date="2016-06" db="EMBL/GenBank/DDBJ databases">
        <title>The Draft Genome Sequence and Annotation of the Desert Woodrat Neotoma lepida.</title>
        <authorList>
            <person name="Campbell M."/>
            <person name="Oakeson K.F."/>
            <person name="Yandell M."/>
            <person name="Halpert J.R."/>
            <person name="Dearing D."/>
        </authorList>
    </citation>
    <scope>NUCLEOTIDE SEQUENCE [LARGE SCALE GENOMIC DNA]</scope>
    <source>
        <strain evidence="22">417</strain>
        <tissue evidence="22">Liver</tissue>
    </source>
</reference>
<dbReference type="GO" id="GO:0005856">
    <property type="term" value="C:cytoskeleton"/>
    <property type="evidence" value="ECO:0007669"/>
    <property type="project" value="UniProtKB-SubCell"/>
</dbReference>
<comment type="caution">
    <text evidence="22">The sequence shown here is derived from an EMBL/GenBank/DDBJ whole genome shotgun (WGS) entry which is preliminary data.</text>
</comment>
<gene>
    <name evidence="22" type="ORF">A6R68_09361</name>
</gene>
<evidence type="ECO:0000256" key="11">
    <source>
        <dbReference type="ARBA" id="ARBA00022845"/>
    </source>
</evidence>
<evidence type="ECO:0000256" key="8">
    <source>
        <dbReference type="ARBA" id="ARBA00022679"/>
    </source>
</evidence>
<evidence type="ECO:0000256" key="16">
    <source>
        <dbReference type="ARBA" id="ARBA00023242"/>
    </source>
</evidence>
<evidence type="ECO:0000256" key="19">
    <source>
        <dbReference type="ARBA" id="ARBA00047698"/>
    </source>
</evidence>
<evidence type="ECO:0000313" key="23">
    <source>
        <dbReference type="Proteomes" id="UP000092124"/>
    </source>
</evidence>
<dbReference type="Gene3D" id="3.40.50.720">
    <property type="entry name" value="NAD(P)-binding Rossmann-like Domain"/>
    <property type="match status" value="2"/>
</dbReference>
<dbReference type="InterPro" id="IPR020829">
    <property type="entry name" value="GlycerAld_3-P_DH_cat"/>
</dbReference>
<evidence type="ECO:0000256" key="10">
    <source>
        <dbReference type="ARBA" id="ARBA00022799"/>
    </source>
</evidence>
<dbReference type="SUPFAM" id="SSF55347">
    <property type="entry name" value="Glyceraldehyde-3-phosphate dehydrogenase-like, C-terminal domain"/>
    <property type="match status" value="1"/>
</dbReference>
<feature type="domain" description="Glyceraldehyde 3-phosphate dehydrogenase catalytic" evidence="21">
    <location>
        <begin position="59"/>
        <end position="94"/>
    </location>
</feature>
<comment type="catalytic activity">
    <reaction evidence="20">
        <text>S-nitroso-L-cysteinyl-[GAPDH] + L-cysteinyl-[protein] = L-cysteinyl-[GAPDH] + S-nitroso-L-cysteinyl-[protein]</text>
        <dbReference type="Rhea" id="RHEA:66684"/>
        <dbReference type="Rhea" id="RHEA-COMP:10131"/>
        <dbReference type="Rhea" id="RHEA-COMP:17089"/>
        <dbReference type="Rhea" id="RHEA-COMP:17090"/>
        <dbReference type="Rhea" id="RHEA-COMP:17091"/>
        <dbReference type="ChEBI" id="CHEBI:29950"/>
        <dbReference type="ChEBI" id="CHEBI:149494"/>
    </reaction>
    <physiologicalReaction direction="left-to-right" evidence="20">
        <dbReference type="Rhea" id="RHEA:66685"/>
    </physiologicalReaction>
</comment>
<evidence type="ECO:0000256" key="6">
    <source>
        <dbReference type="ARBA" id="ARBA00013119"/>
    </source>
</evidence>
<keyword evidence="8" id="KW-0808">Transferase</keyword>